<keyword evidence="2" id="KW-0863">Zinc-finger</keyword>
<evidence type="ECO:0000313" key="8">
    <source>
        <dbReference type="Proteomes" id="UP000017559"/>
    </source>
</evidence>
<feature type="domain" description="UBR-type" evidence="6">
    <location>
        <begin position="28"/>
        <end position="94"/>
    </location>
</feature>
<dbReference type="InterPro" id="IPR047506">
    <property type="entry name" value="UBR7-like_UBR-box"/>
</dbReference>
<dbReference type="PANTHER" id="PTHR13513:SF9">
    <property type="entry name" value="E3 UBIQUITIN-PROTEIN LIGASE UBR7-RELATED"/>
    <property type="match status" value="1"/>
</dbReference>
<keyword evidence="1" id="KW-0479">Metal-binding</keyword>
<feature type="region of interest" description="Disordered" evidence="5">
    <location>
        <begin position="147"/>
        <end position="179"/>
    </location>
</feature>
<dbReference type="GO" id="GO:0008270">
    <property type="term" value="F:zinc ion binding"/>
    <property type="evidence" value="ECO:0007669"/>
    <property type="project" value="UniProtKB-KW"/>
</dbReference>
<dbReference type="PROSITE" id="PS51157">
    <property type="entry name" value="ZF_UBR"/>
    <property type="match status" value="1"/>
</dbReference>
<dbReference type="Pfam" id="PF00628">
    <property type="entry name" value="PHD"/>
    <property type="match status" value="1"/>
</dbReference>
<evidence type="ECO:0000259" key="6">
    <source>
        <dbReference type="PROSITE" id="PS51157"/>
    </source>
</evidence>
<keyword evidence="8" id="KW-1185">Reference proteome</keyword>
<dbReference type="PANTHER" id="PTHR13513">
    <property type="entry name" value="E3 UBIQUITIN-PROTEIN LIGASE UBR7"/>
    <property type="match status" value="1"/>
</dbReference>
<dbReference type="KEGG" id="mrr:Moror_10451"/>
<accession>V2XHB1</accession>
<dbReference type="InterPro" id="IPR003126">
    <property type="entry name" value="Znf_UBR"/>
</dbReference>
<dbReference type="GO" id="GO:0061630">
    <property type="term" value="F:ubiquitin protein ligase activity"/>
    <property type="evidence" value="ECO:0007669"/>
    <property type="project" value="InterPro"/>
</dbReference>
<feature type="compositionally biased region" description="Basic and acidic residues" evidence="5">
    <location>
        <begin position="159"/>
        <end position="170"/>
    </location>
</feature>
<gene>
    <name evidence="7" type="ORF">Moror_10451</name>
</gene>
<feature type="zinc finger region" description="UBR-type" evidence="4">
    <location>
        <begin position="28"/>
        <end position="94"/>
    </location>
</feature>
<protein>
    <submittedName>
        <fullName evidence="7">Metaphase-anaphase transition protein</fullName>
    </submittedName>
</protein>
<dbReference type="InterPro" id="IPR001965">
    <property type="entry name" value="Znf_PHD"/>
</dbReference>
<dbReference type="GO" id="GO:0005737">
    <property type="term" value="C:cytoplasm"/>
    <property type="evidence" value="ECO:0007669"/>
    <property type="project" value="TreeGrafter"/>
</dbReference>
<evidence type="ECO:0000256" key="4">
    <source>
        <dbReference type="PROSITE-ProRule" id="PRU00508"/>
    </source>
</evidence>
<proteinExistence type="predicted"/>
<dbReference type="Gene3D" id="3.30.40.10">
    <property type="entry name" value="Zinc/RING finger domain, C3HC4 (zinc finger)"/>
    <property type="match status" value="1"/>
</dbReference>
<evidence type="ECO:0000256" key="1">
    <source>
        <dbReference type="ARBA" id="ARBA00022723"/>
    </source>
</evidence>
<evidence type="ECO:0000256" key="3">
    <source>
        <dbReference type="ARBA" id="ARBA00022833"/>
    </source>
</evidence>
<comment type="caution">
    <text evidence="7">The sequence shown here is derived from an EMBL/GenBank/DDBJ whole genome shotgun (WGS) entry which is preliminary data.</text>
</comment>
<organism evidence="7 8">
    <name type="scientific">Moniliophthora roreri (strain MCA 2997)</name>
    <name type="common">Cocoa frosty pod rot fungus</name>
    <name type="synonym">Crinipellis roreri</name>
    <dbReference type="NCBI Taxonomy" id="1381753"/>
    <lineage>
        <taxon>Eukaryota</taxon>
        <taxon>Fungi</taxon>
        <taxon>Dikarya</taxon>
        <taxon>Basidiomycota</taxon>
        <taxon>Agaricomycotina</taxon>
        <taxon>Agaricomycetes</taxon>
        <taxon>Agaricomycetidae</taxon>
        <taxon>Agaricales</taxon>
        <taxon>Marasmiineae</taxon>
        <taxon>Marasmiaceae</taxon>
        <taxon>Moniliophthora</taxon>
    </lineage>
</organism>
<dbReference type="SUPFAM" id="SSF57903">
    <property type="entry name" value="FYVE/PHD zinc finger"/>
    <property type="match status" value="1"/>
</dbReference>
<dbReference type="SMART" id="SM00396">
    <property type="entry name" value="ZnF_UBR1"/>
    <property type="match status" value="1"/>
</dbReference>
<dbReference type="Proteomes" id="UP000017559">
    <property type="component" value="Unassembled WGS sequence"/>
</dbReference>
<dbReference type="HOGENOM" id="CLU_025221_1_0_1"/>
<dbReference type="InterPro" id="IPR019787">
    <property type="entry name" value="Znf_PHD-finger"/>
</dbReference>
<evidence type="ECO:0000256" key="2">
    <source>
        <dbReference type="ARBA" id="ARBA00022771"/>
    </source>
</evidence>
<keyword evidence="3" id="KW-0862">Zinc</keyword>
<evidence type="ECO:0000256" key="5">
    <source>
        <dbReference type="SAM" id="MobiDB-lite"/>
    </source>
</evidence>
<dbReference type="CDD" id="cd19677">
    <property type="entry name" value="UBR-box_UBR7"/>
    <property type="match status" value="1"/>
</dbReference>
<dbReference type="STRING" id="1381753.V2XHB1"/>
<dbReference type="InterPro" id="IPR040204">
    <property type="entry name" value="UBR7"/>
</dbReference>
<dbReference type="SMART" id="SM00249">
    <property type="entry name" value="PHD"/>
    <property type="match status" value="1"/>
</dbReference>
<sequence length="420" mass="46742">MSESLVEYLKSQQDLLQEASEALPHQFSQCTYALGYIRQAVYLCKTCPESRGICSACSIACHTDHEQIELFPKRQFRCDCPTDSIAHPCCLHSSGEQPNVSNKYSQNFQGMFCRCGRPYDANTEKETMIQCLACEDWFHESCCNLRERPSSREGTPATENRDGPDDDTRSEASSSGLPAPLLGDTDYDAFVCYTCVSKIPILQKYAGTPGCLMVIKASPSNTWKVIPANTNDDNGPEINAFTHSEPEMKGQKRTASPSALNEQDLKRRCLSPSTSSDPCLAPPPNTMSEQIFDDLRNGTESLRGSGDVFLTVGFRQRWCRCAACIPSVQENAFLLEEEDTYEPPDDPDCGLSLEELGMRALARLPRDRAIDGIHAFNAMREDLVQFLRPFAEGGQVVAEADVKNFFDTLREKQKDDSNQA</sequence>
<dbReference type="EMBL" id="AWSO01000310">
    <property type="protein sequence ID" value="ESK91895.1"/>
    <property type="molecule type" value="Genomic_DNA"/>
</dbReference>
<dbReference type="AlphaFoldDB" id="V2XHB1"/>
<name>V2XHB1_MONRO</name>
<reference evidence="7 8" key="1">
    <citation type="journal article" date="2014" name="BMC Genomics">
        <title>Genome and secretome analysis of the hemibiotrophic fungal pathogen, Moniliophthora roreri, which causes frosty pod rot disease of cacao: mechanisms of the biotrophic and necrotrophic phases.</title>
        <authorList>
            <person name="Meinhardt L.W."/>
            <person name="Costa G.G.L."/>
            <person name="Thomazella D.P.T."/>
            <person name="Teixeira P.J.P.L."/>
            <person name="Carazzolle M.F."/>
            <person name="Schuster S.C."/>
            <person name="Carlson J.E."/>
            <person name="Guiltinan M.J."/>
            <person name="Mieczkowski P."/>
            <person name="Farmer A."/>
            <person name="Ramaraj T."/>
            <person name="Crozier J."/>
            <person name="Davis R.E."/>
            <person name="Shao J."/>
            <person name="Melnick R.L."/>
            <person name="Pereira G.A.G."/>
            <person name="Bailey B.A."/>
        </authorList>
    </citation>
    <scope>NUCLEOTIDE SEQUENCE [LARGE SCALE GENOMIC DNA]</scope>
    <source>
        <strain evidence="7 8">MCA 2997</strain>
    </source>
</reference>
<dbReference type="InterPro" id="IPR013083">
    <property type="entry name" value="Znf_RING/FYVE/PHD"/>
</dbReference>
<evidence type="ECO:0000313" key="7">
    <source>
        <dbReference type="EMBL" id="ESK91895.1"/>
    </source>
</evidence>
<dbReference type="InterPro" id="IPR011011">
    <property type="entry name" value="Znf_FYVE_PHD"/>
</dbReference>
<dbReference type="OrthoDB" id="5795902at2759"/>